<gene>
    <name evidence="5" type="ORF">BIW11_00927</name>
</gene>
<protein>
    <submittedName>
        <fullName evidence="5">Fasciculation and elongation protein zeta-2-like</fullName>
    </submittedName>
</protein>
<dbReference type="EMBL" id="MNPL01007618">
    <property type="protein sequence ID" value="OQR74650.1"/>
    <property type="molecule type" value="Genomic_DNA"/>
</dbReference>
<dbReference type="STRING" id="418985.A0A1V9XMB3"/>
<feature type="region of interest" description="Disordered" evidence="4">
    <location>
        <begin position="1"/>
        <end position="22"/>
    </location>
</feature>
<evidence type="ECO:0000256" key="2">
    <source>
        <dbReference type="ARBA" id="ARBA00022553"/>
    </source>
</evidence>
<evidence type="ECO:0000256" key="3">
    <source>
        <dbReference type="ARBA" id="ARBA00023054"/>
    </source>
</evidence>
<dbReference type="GO" id="GO:0005737">
    <property type="term" value="C:cytoplasm"/>
    <property type="evidence" value="ECO:0007669"/>
    <property type="project" value="TreeGrafter"/>
</dbReference>
<keyword evidence="3" id="KW-0175">Coiled coil</keyword>
<dbReference type="InParanoid" id="A0A1V9XMB3"/>
<keyword evidence="2" id="KW-0597">Phosphoprotein</keyword>
<organism evidence="5 6">
    <name type="scientific">Tropilaelaps mercedesae</name>
    <dbReference type="NCBI Taxonomy" id="418985"/>
    <lineage>
        <taxon>Eukaryota</taxon>
        <taxon>Metazoa</taxon>
        <taxon>Ecdysozoa</taxon>
        <taxon>Arthropoda</taxon>
        <taxon>Chelicerata</taxon>
        <taxon>Arachnida</taxon>
        <taxon>Acari</taxon>
        <taxon>Parasitiformes</taxon>
        <taxon>Mesostigmata</taxon>
        <taxon>Gamasina</taxon>
        <taxon>Dermanyssoidea</taxon>
        <taxon>Laelapidae</taxon>
        <taxon>Tropilaelaps</taxon>
    </lineage>
</organism>
<reference evidence="5 6" key="1">
    <citation type="journal article" date="2017" name="Gigascience">
        <title>Draft genome of the honey bee ectoparasitic mite, Tropilaelaps mercedesae, is shaped by the parasitic life history.</title>
        <authorList>
            <person name="Dong X."/>
            <person name="Armstrong S.D."/>
            <person name="Xia D."/>
            <person name="Makepeace B.L."/>
            <person name="Darby A.C."/>
            <person name="Kadowaki T."/>
        </authorList>
    </citation>
    <scope>NUCLEOTIDE SEQUENCE [LARGE SCALE GENOMIC DNA]</scope>
    <source>
        <strain evidence="5">Wuxi-XJTLU</strain>
    </source>
</reference>
<dbReference type="AlphaFoldDB" id="A0A1V9XMB3"/>
<dbReference type="PANTHER" id="PTHR12394:SF12">
    <property type="entry name" value="LD08195P"/>
    <property type="match status" value="1"/>
</dbReference>
<dbReference type="OrthoDB" id="7959977at2759"/>
<feature type="region of interest" description="Disordered" evidence="4">
    <location>
        <begin position="72"/>
        <end position="105"/>
    </location>
</feature>
<evidence type="ECO:0000256" key="4">
    <source>
        <dbReference type="SAM" id="MobiDB-lite"/>
    </source>
</evidence>
<dbReference type="GO" id="GO:0030424">
    <property type="term" value="C:axon"/>
    <property type="evidence" value="ECO:0007669"/>
    <property type="project" value="TreeGrafter"/>
</dbReference>
<feature type="non-terminal residue" evidence="5">
    <location>
        <position position="1"/>
    </location>
</feature>
<proteinExistence type="inferred from homology"/>
<comment type="caution">
    <text evidence="5">The sequence shown here is derived from an EMBL/GenBank/DDBJ whole genome shotgun (WGS) entry which is preliminary data.</text>
</comment>
<name>A0A1V9XMB3_9ACAR</name>
<evidence type="ECO:0000313" key="6">
    <source>
        <dbReference type="Proteomes" id="UP000192247"/>
    </source>
</evidence>
<dbReference type="Pfam" id="PF07763">
    <property type="entry name" value="FEZ"/>
    <property type="match status" value="1"/>
</dbReference>
<dbReference type="Proteomes" id="UP000192247">
    <property type="component" value="Unassembled WGS sequence"/>
</dbReference>
<sequence>SRRFGGSASGGKGARPPSLESSRCLTGSTALMVMGDVKMASELLAEAPLASAEEDFSDFNSNKLSVPHTDSYCRSDSGAGGPSAGHNGDWMTMSNRTTTADAPADNYNGGGVDDVCLDFGEPNLGAFSASLEDLVSSFDEKITKCLRDYDQTTEQLAPVQVRSQEEIMKTDQCVNQGHPSVVDDSSRDFIQPNCSFLLFTFCELFERLRFDVVNQRWTCSLYDLSQLSATSVSREAAVRVPSV</sequence>
<dbReference type="InterPro" id="IPR011680">
    <property type="entry name" value="FEZ"/>
</dbReference>
<dbReference type="PANTHER" id="PTHR12394">
    <property type="entry name" value="ZYGIN"/>
    <property type="match status" value="1"/>
</dbReference>
<evidence type="ECO:0000256" key="1">
    <source>
        <dbReference type="ARBA" id="ARBA00006788"/>
    </source>
</evidence>
<comment type="similarity">
    <text evidence="1">Belongs to the zygin family.</text>
</comment>
<evidence type="ECO:0000313" key="5">
    <source>
        <dbReference type="EMBL" id="OQR74650.1"/>
    </source>
</evidence>
<accession>A0A1V9XMB3</accession>
<keyword evidence="6" id="KW-1185">Reference proteome</keyword>